<accession>A0A3B0SYP5</accession>
<organism evidence="7">
    <name type="scientific">hydrothermal vent metagenome</name>
    <dbReference type="NCBI Taxonomy" id="652676"/>
    <lineage>
        <taxon>unclassified sequences</taxon>
        <taxon>metagenomes</taxon>
        <taxon>ecological metagenomes</taxon>
    </lineage>
</organism>
<name>A0A3B0SYP5_9ZZZZ</name>
<evidence type="ECO:0000259" key="6">
    <source>
        <dbReference type="PROSITE" id="PS52029"/>
    </source>
</evidence>
<dbReference type="EMBL" id="UOEM01000029">
    <property type="protein sequence ID" value="VAW11145.1"/>
    <property type="molecule type" value="Genomic_DNA"/>
</dbReference>
<evidence type="ECO:0000256" key="1">
    <source>
        <dbReference type="ARBA" id="ARBA00004752"/>
    </source>
</evidence>
<dbReference type="Pfam" id="PF03734">
    <property type="entry name" value="YkuD"/>
    <property type="match status" value="1"/>
</dbReference>
<keyword evidence="2" id="KW-0808">Transferase</keyword>
<dbReference type="UniPathway" id="UPA00219"/>
<proteinExistence type="predicted"/>
<evidence type="ECO:0000256" key="3">
    <source>
        <dbReference type="ARBA" id="ARBA00022960"/>
    </source>
</evidence>
<dbReference type="GO" id="GO:0008360">
    <property type="term" value="P:regulation of cell shape"/>
    <property type="evidence" value="ECO:0007669"/>
    <property type="project" value="UniProtKB-KW"/>
</dbReference>
<keyword evidence="4" id="KW-0573">Peptidoglycan synthesis</keyword>
<dbReference type="Gene3D" id="2.40.440.10">
    <property type="entry name" value="L,D-transpeptidase catalytic domain-like"/>
    <property type="match status" value="1"/>
</dbReference>
<dbReference type="SUPFAM" id="SSF47090">
    <property type="entry name" value="PGBD-like"/>
    <property type="match status" value="1"/>
</dbReference>
<dbReference type="InterPro" id="IPR002477">
    <property type="entry name" value="Peptidoglycan-bd-like"/>
</dbReference>
<dbReference type="PANTHER" id="PTHR41533:SF2">
    <property type="entry name" value="BLR7131 PROTEIN"/>
    <property type="match status" value="1"/>
</dbReference>
<dbReference type="Gene3D" id="1.10.101.10">
    <property type="entry name" value="PGBD-like superfamily/PGBD"/>
    <property type="match status" value="1"/>
</dbReference>
<sequence length="590" mass="64014">MVRFGSLTANPVKPGVTRLGSPLGSLTRATALAAIATGIAFGGVAQAGFVPPSVWQSQATAPSQDILADRAVLMGTIGSALSETGQLNQKESWALSIFYQSNDFTLVWMDGTTPSAAARDLVGVLKDAGSHALRAGDYAVAVDSIGRVGPTSTLADRAAADVALSKAALLYARHASAGRVNPRKITRNNTIDPVAADPAATLAALVSAEKPGDLLEALNPQSGDYKVLREAYIALLAIGGGPEPTVVPKGRTLKQGMKDARIVALRKRLVETKDLDAAQAPDSTVYDETLFAAVKAFQAKKGLPSEGIVGPMTLAALNQTSGDRLKKLAVNMERRRWDPEDRGAFRVFVNTAAFRLKVVKDGEIIHTDDVIVGKAKYQTPAFSDQFKRVVFNPYWNVPGGIAKREFLPLVRKDPSIMARRGFETLVSSGGRFVPTDLTRINWSSPEAKRIRIRFRQPPGAKNALGRVKFLFPNEHAVYLHDTPARSLFRPVSRAFSAGCVRVKNPMEFAEILLKQDGWNRKRIDRAVASRKNQGVNLKAEIYVQLAYWTAYVDENGELQYRDDVYGRDKLLAKALELDENAIKLAQLVGN</sequence>
<dbReference type="InterPro" id="IPR052905">
    <property type="entry name" value="LD-transpeptidase_YkuD-like"/>
</dbReference>
<evidence type="ECO:0000313" key="7">
    <source>
        <dbReference type="EMBL" id="VAW11145.1"/>
    </source>
</evidence>
<comment type="pathway">
    <text evidence="1">Cell wall biogenesis; peptidoglycan biosynthesis.</text>
</comment>
<dbReference type="GO" id="GO:0009252">
    <property type="term" value="P:peptidoglycan biosynthetic process"/>
    <property type="evidence" value="ECO:0007669"/>
    <property type="project" value="UniProtKB-UniPathway"/>
</dbReference>
<dbReference type="GO" id="GO:0071555">
    <property type="term" value="P:cell wall organization"/>
    <property type="evidence" value="ECO:0007669"/>
    <property type="project" value="UniProtKB-KW"/>
</dbReference>
<feature type="domain" description="L,D-TPase catalytic" evidence="6">
    <location>
        <begin position="345"/>
        <end position="526"/>
    </location>
</feature>
<evidence type="ECO:0000256" key="4">
    <source>
        <dbReference type="ARBA" id="ARBA00022984"/>
    </source>
</evidence>
<dbReference type="SUPFAM" id="SSF141523">
    <property type="entry name" value="L,D-transpeptidase catalytic domain-like"/>
    <property type="match status" value="1"/>
</dbReference>
<dbReference type="PROSITE" id="PS52029">
    <property type="entry name" value="LD_TPASE"/>
    <property type="match status" value="1"/>
</dbReference>
<dbReference type="CDD" id="cd16913">
    <property type="entry name" value="YkuD_like"/>
    <property type="match status" value="1"/>
</dbReference>
<dbReference type="InterPro" id="IPR036365">
    <property type="entry name" value="PGBD-like_sf"/>
</dbReference>
<dbReference type="PANTHER" id="PTHR41533">
    <property type="entry name" value="L,D-TRANSPEPTIDASE HI_1667-RELATED"/>
    <property type="match status" value="1"/>
</dbReference>
<dbReference type="Pfam" id="PF20142">
    <property type="entry name" value="Scaffold"/>
    <property type="match status" value="1"/>
</dbReference>
<keyword evidence="5" id="KW-0961">Cell wall biogenesis/degradation</keyword>
<keyword evidence="3" id="KW-0133">Cell shape</keyword>
<evidence type="ECO:0000256" key="2">
    <source>
        <dbReference type="ARBA" id="ARBA00022679"/>
    </source>
</evidence>
<dbReference type="GO" id="GO:0016740">
    <property type="term" value="F:transferase activity"/>
    <property type="evidence" value="ECO:0007669"/>
    <property type="project" value="UniProtKB-KW"/>
</dbReference>
<evidence type="ECO:0000256" key="5">
    <source>
        <dbReference type="ARBA" id="ARBA00023316"/>
    </source>
</evidence>
<dbReference type="InterPro" id="IPR005490">
    <property type="entry name" value="LD_TPept_cat_dom"/>
</dbReference>
<dbReference type="InterPro" id="IPR036366">
    <property type="entry name" value="PGBDSf"/>
</dbReference>
<protein>
    <recommendedName>
        <fullName evidence="6">L,D-TPase catalytic domain-containing protein</fullName>
    </recommendedName>
</protein>
<dbReference type="InterPro" id="IPR038063">
    <property type="entry name" value="Transpep_catalytic_dom"/>
</dbReference>
<dbReference type="Pfam" id="PF01471">
    <property type="entry name" value="PG_binding_1"/>
    <property type="match status" value="1"/>
</dbReference>
<dbReference type="InterPro" id="IPR045380">
    <property type="entry name" value="LD_TPept_scaffold_dom"/>
</dbReference>
<reference evidence="7" key="1">
    <citation type="submission" date="2018-06" db="EMBL/GenBank/DDBJ databases">
        <authorList>
            <person name="Zhirakovskaya E."/>
        </authorList>
    </citation>
    <scope>NUCLEOTIDE SEQUENCE</scope>
</reference>
<dbReference type="AlphaFoldDB" id="A0A3B0SYP5"/>
<gene>
    <name evidence="7" type="ORF">MNBD_ALPHA09-904</name>
</gene>